<protein>
    <submittedName>
        <fullName evidence="2">Paired amphipathic helix protein Sin3-like 6</fullName>
    </submittedName>
</protein>
<dbReference type="AlphaFoldDB" id="A0A0B0PNY9"/>
<evidence type="ECO:0000313" key="1">
    <source>
        <dbReference type="EMBL" id="KHG19789.1"/>
    </source>
</evidence>
<dbReference type="EMBL" id="KN413962">
    <property type="protein sequence ID" value="KHG19789.1"/>
    <property type="molecule type" value="Genomic_DNA"/>
</dbReference>
<keyword evidence="3" id="KW-1185">Reference proteome</keyword>
<dbReference type="EMBL" id="KN435257">
    <property type="protein sequence ID" value="KHG26154.1"/>
    <property type="molecule type" value="Genomic_DNA"/>
</dbReference>
<name>A0A0B0PNY9_GOSAR</name>
<reference evidence="3" key="2">
    <citation type="submission" date="2014-09" db="EMBL/GenBank/DDBJ databases">
        <authorList>
            <person name="Mudge J."/>
            <person name="Ramaraj T."/>
            <person name="Lindquist I.E."/>
            <person name="Bharti A.K."/>
            <person name="Sundararajan A."/>
            <person name="Cameron C.T."/>
            <person name="Woodward J.E."/>
            <person name="May G.D."/>
            <person name="Brubaker C."/>
            <person name="Broadhvest J."/>
            <person name="Wilkins T.A."/>
        </authorList>
    </citation>
    <scope>NUCLEOTIDE SEQUENCE</scope>
    <source>
        <strain evidence="3">cv. AKA8401</strain>
    </source>
</reference>
<gene>
    <name evidence="1" type="ORF">F383_24046</name>
    <name evidence="2" type="ORF">F383_32061</name>
</gene>
<evidence type="ECO:0000313" key="2">
    <source>
        <dbReference type="EMBL" id="KHG26154.1"/>
    </source>
</evidence>
<sequence>MVQRVVQGFVKDLSSIAKLARDQRMLEAHSYYQLDLLGIVSLNILSMTCIRTWSFVICHIGLAKCVGL</sequence>
<reference evidence="2" key="1">
    <citation type="submission" date="2014-09" db="EMBL/GenBank/DDBJ databases">
        <title>G. arboreum L. cv. AKA8401 A2 genome assembly version 1.0.</title>
        <authorList>
            <person name="Mudge J."/>
            <person name="Ramaraj T."/>
            <person name="Lindquist I.E."/>
            <person name="Bharti A.K."/>
            <person name="Sundararajan A."/>
            <person name="Cameron C.T."/>
            <person name="Woodward J.E."/>
            <person name="May G.D."/>
            <person name="Brubaker C."/>
            <person name="Broadhvest J."/>
            <person name="Wilkins T.A."/>
        </authorList>
    </citation>
    <scope>NUCLEOTIDE SEQUENCE</scope>
</reference>
<accession>A0A0B0PNY9</accession>
<evidence type="ECO:0000313" key="3">
    <source>
        <dbReference type="Proteomes" id="UP000032142"/>
    </source>
</evidence>
<proteinExistence type="predicted"/>
<organism evidence="2 3">
    <name type="scientific">Gossypium arboreum</name>
    <name type="common">Tree cotton</name>
    <name type="synonym">Gossypium nanking</name>
    <dbReference type="NCBI Taxonomy" id="29729"/>
    <lineage>
        <taxon>Eukaryota</taxon>
        <taxon>Viridiplantae</taxon>
        <taxon>Streptophyta</taxon>
        <taxon>Embryophyta</taxon>
        <taxon>Tracheophyta</taxon>
        <taxon>Spermatophyta</taxon>
        <taxon>Magnoliopsida</taxon>
        <taxon>eudicotyledons</taxon>
        <taxon>Gunneridae</taxon>
        <taxon>Pentapetalae</taxon>
        <taxon>rosids</taxon>
        <taxon>malvids</taxon>
        <taxon>Malvales</taxon>
        <taxon>Malvaceae</taxon>
        <taxon>Malvoideae</taxon>
        <taxon>Gossypium</taxon>
    </lineage>
</organism>
<dbReference type="Proteomes" id="UP000032142">
    <property type="component" value="Unassembled WGS sequence"/>
</dbReference>